<organism evidence="7 8">
    <name type="scientific">Clostridium baratii str. Sullivan</name>
    <dbReference type="NCBI Taxonomy" id="1415775"/>
    <lineage>
        <taxon>Bacteria</taxon>
        <taxon>Bacillati</taxon>
        <taxon>Bacillota</taxon>
        <taxon>Clostridia</taxon>
        <taxon>Eubacteriales</taxon>
        <taxon>Clostridiaceae</taxon>
        <taxon>Clostridium</taxon>
    </lineage>
</organism>
<dbReference type="PANTHER" id="PTHR11547:SF38">
    <property type="entry name" value="ARGININE KINASE 1-RELATED"/>
    <property type="match status" value="1"/>
</dbReference>
<dbReference type="Pfam" id="PF00217">
    <property type="entry name" value="ATP-gua_Ptrans"/>
    <property type="match status" value="1"/>
</dbReference>
<dbReference type="RefSeq" id="WP_039312708.1">
    <property type="nucleotide sequence ID" value="NZ_CP006905.1"/>
</dbReference>
<evidence type="ECO:0000256" key="5">
    <source>
        <dbReference type="PROSITE-ProRule" id="PRU00843"/>
    </source>
</evidence>
<dbReference type="SUPFAM" id="SSF55931">
    <property type="entry name" value="Glutamine synthetase/guanido kinase"/>
    <property type="match status" value="1"/>
</dbReference>
<dbReference type="InterPro" id="IPR022414">
    <property type="entry name" value="ATP-guanido_PTrfase_cat"/>
</dbReference>
<dbReference type="EMBL" id="CP006905">
    <property type="protein sequence ID" value="AIY84294.1"/>
    <property type="molecule type" value="Genomic_DNA"/>
</dbReference>
<dbReference type="OrthoDB" id="9791353at2"/>
<dbReference type="InterPro" id="IPR014746">
    <property type="entry name" value="Gln_synth/guanido_kin_cat_dom"/>
</dbReference>
<name>A0A0A7FXG6_9CLOT</name>
<protein>
    <recommendedName>
        <fullName evidence="6">Phosphagen kinase C-terminal domain-containing protein</fullName>
    </recommendedName>
</protein>
<keyword evidence="4 5" id="KW-0067">ATP-binding</keyword>
<feature type="binding site" evidence="5">
    <location>
        <begin position="164"/>
        <end position="168"/>
    </location>
    <ligand>
        <name>ATP</name>
        <dbReference type="ChEBI" id="CHEBI:30616"/>
    </ligand>
</feature>
<accession>A0A0A7FXG6</accession>
<dbReference type="Proteomes" id="UP000030635">
    <property type="component" value="Chromosome"/>
</dbReference>
<dbReference type="GO" id="GO:0005615">
    <property type="term" value="C:extracellular space"/>
    <property type="evidence" value="ECO:0007669"/>
    <property type="project" value="TreeGrafter"/>
</dbReference>
<keyword evidence="3 5" id="KW-0418">Kinase</keyword>
<dbReference type="GO" id="GO:0046314">
    <property type="term" value="P:phosphocreatine biosynthetic process"/>
    <property type="evidence" value="ECO:0007669"/>
    <property type="project" value="InterPro"/>
</dbReference>
<evidence type="ECO:0000259" key="6">
    <source>
        <dbReference type="PROSITE" id="PS51510"/>
    </source>
</evidence>
<evidence type="ECO:0000313" key="8">
    <source>
        <dbReference type="Proteomes" id="UP000030635"/>
    </source>
</evidence>
<keyword evidence="8" id="KW-1185">Reference proteome</keyword>
<dbReference type="eggNOG" id="COG3869">
    <property type="taxonomic scope" value="Bacteria"/>
</dbReference>
<evidence type="ECO:0000256" key="1">
    <source>
        <dbReference type="ARBA" id="ARBA00022679"/>
    </source>
</evidence>
<dbReference type="HOGENOM" id="CLU_066591_1_0_9"/>
<proteinExistence type="inferred from homology"/>
<dbReference type="PANTHER" id="PTHR11547">
    <property type="entry name" value="ARGININE OR CREATINE KINASE"/>
    <property type="match status" value="1"/>
</dbReference>
<dbReference type="InterPro" id="IPR000749">
    <property type="entry name" value="ATP-guanido_PTrfase"/>
</dbReference>
<gene>
    <name evidence="7" type="ORF">U729_1312</name>
</gene>
<dbReference type="AlphaFoldDB" id="A0A0A7FXG6"/>
<dbReference type="GO" id="GO:0004111">
    <property type="term" value="F:creatine kinase activity"/>
    <property type="evidence" value="ECO:0007669"/>
    <property type="project" value="InterPro"/>
</dbReference>
<dbReference type="KEGG" id="cbv:U729_1312"/>
<evidence type="ECO:0000256" key="3">
    <source>
        <dbReference type="ARBA" id="ARBA00022777"/>
    </source>
</evidence>
<sequence length="336" mass="38995">MQSNNVNKDNSFNIIMGSRLKLYRNIEGYKFTNKLEVEEGRRLSEKVTDILANNIENIKVINLWEGEEIENGSIYKESGIITEKFNKNKDFASFLISKEKKFYVMVNEDNHIRLQIENSGNNIKEMYNTLNDIDDLLEENLNYSFDEKLGYLTPNIKNIGTAFTCSIIMHLPMLTSRDRISNINKGLKRIGMAMQGLYGEKAKAYGDVYEIYNEITTGISEEEILENLLTVSENIKNEEINIREEVLEKYPEEIEDRVFRAYGILKNARILNWLEAMALISDLRLGAELSLIDMNKCDLDKIMILTRDSVMKENLNKMLSSRELRIERAKLVKELI</sequence>
<feature type="binding site" evidence="5">
    <location>
        <position position="113"/>
    </location>
    <ligand>
        <name>ATP</name>
        <dbReference type="ChEBI" id="CHEBI:30616"/>
    </ligand>
</feature>
<keyword evidence="1 5" id="KW-0808">Transferase</keyword>
<comment type="caution">
    <text evidence="5">Lacks conserved residue(s) required for the propagation of feature annotation.</text>
</comment>
<dbReference type="GO" id="GO:0005524">
    <property type="term" value="F:ATP binding"/>
    <property type="evidence" value="ECO:0007669"/>
    <property type="project" value="UniProtKB-UniRule"/>
</dbReference>
<evidence type="ECO:0000313" key="7">
    <source>
        <dbReference type="EMBL" id="AIY84294.1"/>
    </source>
</evidence>
<evidence type="ECO:0000256" key="2">
    <source>
        <dbReference type="ARBA" id="ARBA00022741"/>
    </source>
</evidence>
<feature type="domain" description="Phosphagen kinase C-terminal" evidence="6">
    <location>
        <begin position="14"/>
        <end position="242"/>
    </location>
</feature>
<dbReference type="Gene3D" id="3.30.590.10">
    <property type="entry name" value="Glutamine synthetase/guanido kinase, catalytic domain"/>
    <property type="match status" value="1"/>
</dbReference>
<dbReference type="STRING" id="1561.NPD11_1682"/>
<reference evidence="7 8" key="1">
    <citation type="journal article" date="2015" name="Infect. Genet. Evol.">
        <title>Genomic sequences of six botulinum neurotoxin-producing strains representing three clostridial species illustrate the mobility and diversity of botulinum neurotoxin genes.</title>
        <authorList>
            <person name="Smith T.J."/>
            <person name="Hill K.K."/>
            <person name="Xie G."/>
            <person name="Foley B.T."/>
            <person name="Williamson C.H."/>
            <person name="Foster J.T."/>
            <person name="Johnson S.L."/>
            <person name="Chertkov O."/>
            <person name="Teshima H."/>
            <person name="Gibbons H.S."/>
            <person name="Johnsky L.A."/>
            <person name="Karavis M.A."/>
            <person name="Smith L.A."/>
        </authorList>
    </citation>
    <scope>NUCLEOTIDE SEQUENCE [LARGE SCALE GENOMIC DNA]</scope>
    <source>
        <strain evidence="7">Sullivan</strain>
    </source>
</reference>
<evidence type="ECO:0000256" key="4">
    <source>
        <dbReference type="ARBA" id="ARBA00022840"/>
    </source>
</evidence>
<feature type="binding site" evidence="5">
    <location>
        <begin position="195"/>
        <end position="200"/>
    </location>
    <ligand>
        <name>ATP</name>
        <dbReference type="ChEBI" id="CHEBI:30616"/>
    </ligand>
</feature>
<dbReference type="PROSITE" id="PS51510">
    <property type="entry name" value="PHOSPHAGEN_KINASE_C"/>
    <property type="match status" value="1"/>
</dbReference>
<comment type="similarity">
    <text evidence="5">Belongs to the ATP:guanido phosphotransferase family.</text>
</comment>
<keyword evidence="2 5" id="KW-0547">Nucleotide-binding</keyword>
<feature type="binding site" evidence="5">
    <location>
        <begin position="17"/>
        <end position="21"/>
    </location>
    <ligand>
        <name>ATP</name>
        <dbReference type="ChEBI" id="CHEBI:30616"/>
    </ligand>
</feature>